<name>A0A8S9HQI3_BRACR</name>
<evidence type="ECO:0000313" key="3">
    <source>
        <dbReference type="Proteomes" id="UP000712281"/>
    </source>
</evidence>
<dbReference type="EMBL" id="QGKW02001940">
    <property type="protein sequence ID" value="KAF2559694.1"/>
    <property type="molecule type" value="Genomic_DNA"/>
</dbReference>
<proteinExistence type="predicted"/>
<comment type="caution">
    <text evidence="2">The sequence shown here is derived from an EMBL/GenBank/DDBJ whole genome shotgun (WGS) entry which is preliminary data.</text>
</comment>
<dbReference type="AlphaFoldDB" id="A0A8S9HQI3"/>
<evidence type="ECO:0000313" key="2">
    <source>
        <dbReference type="EMBL" id="KAF2559694.1"/>
    </source>
</evidence>
<protein>
    <submittedName>
        <fullName evidence="2">Uncharacterized protein</fullName>
    </submittedName>
</protein>
<organism evidence="2 3">
    <name type="scientific">Brassica cretica</name>
    <name type="common">Mustard</name>
    <dbReference type="NCBI Taxonomy" id="69181"/>
    <lineage>
        <taxon>Eukaryota</taxon>
        <taxon>Viridiplantae</taxon>
        <taxon>Streptophyta</taxon>
        <taxon>Embryophyta</taxon>
        <taxon>Tracheophyta</taxon>
        <taxon>Spermatophyta</taxon>
        <taxon>Magnoliopsida</taxon>
        <taxon>eudicotyledons</taxon>
        <taxon>Gunneridae</taxon>
        <taxon>Pentapetalae</taxon>
        <taxon>rosids</taxon>
        <taxon>malvids</taxon>
        <taxon>Brassicales</taxon>
        <taxon>Brassicaceae</taxon>
        <taxon>Brassiceae</taxon>
        <taxon>Brassica</taxon>
    </lineage>
</organism>
<sequence length="159" mass="18010">MESDQNEVQNVRNNATEHNPRPDGQINRTEPRLFGPVRHAKSIGQVRSEVGRVESESDRGLSLLSRLGRANDRSDELIRHFDQFMNFDQPNLSKARLLRLSDDIASIGPEQSMRITRPNMKTVPAVYCSLPRDVLSDALNLDKGSRRVQIDQSTLFSVL</sequence>
<feature type="compositionally biased region" description="Polar residues" evidence="1">
    <location>
        <begin position="1"/>
        <end position="17"/>
    </location>
</feature>
<gene>
    <name evidence="2" type="ORF">F2Q68_00015661</name>
</gene>
<dbReference type="Proteomes" id="UP000712281">
    <property type="component" value="Unassembled WGS sequence"/>
</dbReference>
<reference evidence="2" key="1">
    <citation type="submission" date="2019-12" db="EMBL/GenBank/DDBJ databases">
        <title>Genome sequencing and annotation of Brassica cretica.</title>
        <authorList>
            <person name="Studholme D.J."/>
            <person name="Sarris P.F."/>
        </authorList>
    </citation>
    <scope>NUCLEOTIDE SEQUENCE</scope>
    <source>
        <strain evidence="2">PFS-001/15</strain>
        <tissue evidence="2">Leaf</tissue>
    </source>
</reference>
<feature type="region of interest" description="Disordered" evidence="1">
    <location>
        <begin position="1"/>
        <end position="32"/>
    </location>
</feature>
<accession>A0A8S9HQI3</accession>
<evidence type="ECO:0000256" key="1">
    <source>
        <dbReference type="SAM" id="MobiDB-lite"/>
    </source>
</evidence>